<evidence type="ECO:0000256" key="3">
    <source>
        <dbReference type="ARBA" id="ARBA00022448"/>
    </source>
</evidence>
<dbReference type="PANTHER" id="PTHR42771:SF2">
    <property type="entry name" value="IRON(3+)-HYDROXAMATE IMPORT ATP-BINDING PROTEIN FHUC"/>
    <property type="match status" value="1"/>
</dbReference>
<dbReference type="CDD" id="cd03214">
    <property type="entry name" value="ABC_Iron-Siderophores_B12_Hemin"/>
    <property type="match status" value="1"/>
</dbReference>
<protein>
    <submittedName>
        <fullName evidence="12">Iron-enterobactin transporter ATP-binding protein</fullName>
    </submittedName>
</protein>
<evidence type="ECO:0000313" key="13">
    <source>
        <dbReference type="Proteomes" id="UP000018766"/>
    </source>
</evidence>
<dbReference type="SMART" id="SM00382">
    <property type="entry name" value="AAA"/>
    <property type="match status" value="1"/>
</dbReference>
<dbReference type="InterPro" id="IPR027417">
    <property type="entry name" value="P-loop_NTPase"/>
</dbReference>
<accession>V8G1A3</accession>
<dbReference type="FunFam" id="3.40.50.300:FF:000134">
    <property type="entry name" value="Iron-enterobactin ABC transporter ATP-binding protein"/>
    <property type="match status" value="1"/>
</dbReference>
<dbReference type="EMBL" id="AYSV01000090">
    <property type="protein sequence ID" value="ETD70215.1"/>
    <property type="molecule type" value="Genomic_DNA"/>
</dbReference>
<evidence type="ECO:0000256" key="9">
    <source>
        <dbReference type="ARBA" id="ARBA00023065"/>
    </source>
</evidence>
<dbReference type="PROSITE" id="PS50893">
    <property type="entry name" value="ABC_TRANSPORTER_2"/>
    <property type="match status" value="1"/>
</dbReference>
<dbReference type="PATRIC" id="fig|1414851.3.peg.1683"/>
<keyword evidence="8" id="KW-0408">Iron</keyword>
<organism evidence="12 13">
    <name type="scientific">Pelistega indica</name>
    <dbReference type="NCBI Taxonomy" id="1414851"/>
    <lineage>
        <taxon>Bacteria</taxon>
        <taxon>Pseudomonadati</taxon>
        <taxon>Pseudomonadota</taxon>
        <taxon>Betaproteobacteria</taxon>
        <taxon>Burkholderiales</taxon>
        <taxon>Alcaligenaceae</taxon>
        <taxon>Pelistega</taxon>
    </lineage>
</organism>
<evidence type="ECO:0000256" key="10">
    <source>
        <dbReference type="ARBA" id="ARBA00023136"/>
    </source>
</evidence>
<dbReference type="GO" id="GO:0016887">
    <property type="term" value="F:ATP hydrolysis activity"/>
    <property type="evidence" value="ECO:0007669"/>
    <property type="project" value="InterPro"/>
</dbReference>
<keyword evidence="9" id="KW-0406">Ion transport</keyword>
<keyword evidence="10" id="KW-0472">Membrane</keyword>
<dbReference type="InterPro" id="IPR003439">
    <property type="entry name" value="ABC_transporter-like_ATP-bd"/>
</dbReference>
<dbReference type="PANTHER" id="PTHR42771">
    <property type="entry name" value="IRON(3+)-HYDROXAMATE IMPORT ATP-BINDING PROTEIN FHUC"/>
    <property type="match status" value="1"/>
</dbReference>
<dbReference type="Pfam" id="PF00005">
    <property type="entry name" value="ABC_tran"/>
    <property type="match status" value="1"/>
</dbReference>
<dbReference type="OrthoDB" id="5296765at2"/>
<evidence type="ECO:0000256" key="6">
    <source>
        <dbReference type="ARBA" id="ARBA00022741"/>
    </source>
</evidence>
<dbReference type="GO" id="GO:0005524">
    <property type="term" value="F:ATP binding"/>
    <property type="evidence" value="ECO:0007669"/>
    <property type="project" value="UniProtKB-KW"/>
</dbReference>
<dbReference type="InterPro" id="IPR051535">
    <property type="entry name" value="Siderophore_ABC-ATPase"/>
</dbReference>
<evidence type="ECO:0000256" key="8">
    <source>
        <dbReference type="ARBA" id="ARBA00023004"/>
    </source>
</evidence>
<dbReference type="InterPro" id="IPR003593">
    <property type="entry name" value="AAA+_ATPase"/>
</dbReference>
<keyword evidence="13" id="KW-1185">Reference proteome</keyword>
<gene>
    <name evidence="12" type="ORF">V757_08160</name>
</gene>
<dbReference type="Gene3D" id="3.40.50.300">
    <property type="entry name" value="P-loop containing nucleotide triphosphate hydrolases"/>
    <property type="match status" value="1"/>
</dbReference>
<dbReference type="GO" id="GO:0005886">
    <property type="term" value="C:plasma membrane"/>
    <property type="evidence" value="ECO:0007669"/>
    <property type="project" value="UniProtKB-SubCell"/>
</dbReference>
<dbReference type="RefSeq" id="WP_023951565.1">
    <property type="nucleotide sequence ID" value="NZ_AYSV01000090.1"/>
</dbReference>
<proteinExistence type="inferred from homology"/>
<keyword evidence="7 12" id="KW-0067">ATP-binding</keyword>
<dbReference type="GO" id="GO:0006826">
    <property type="term" value="P:iron ion transport"/>
    <property type="evidence" value="ECO:0007669"/>
    <property type="project" value="UniProtKB-KW"/>
</dbReference>
<evidence type="ECO:0000256" key="2">
    <source>
        <dbReference type="ARBA" id="ARBA00005417"/>
    </source>
</evidence>
<evidence type="ECO:0000256" key="7">
    <source>
        <dbReference type="ARBA" id="ARBA00022840"/>
    </source>
</evidence>
<evidence type="ECO:0000313" key="12">
    <source>
        <dbReference type="EMBL" id="ETD70215.1"/>
    </source>
</evidence>
<keyword evidence="3" id="KW-0813">Transport</keyword>
<evidence type="ECO:0000256" key="1">
    <source>
        <dbReference type="ARBA" id="ARBA00004202"/>
    </source>
</evidence>
<dbReference type="SUPFAM" id="SSF52540">
    <property type="entry name" value="P-loop containing nucleoside triphosphate hydrolases"/>
    <property type="match status" value="1"/>
</dbReference>
<keyword evidence="6" id="KW-0547">Nucleotide-binding</keyword>
<reference evidence="12 13" key="1">
    <citation type="submission" date="2013-11" db="EMBL/GenBank/DDBJ databases">
        <title>Genomic analysis of Pelistega sp. HM-7.</title>
        <authorList>
            <person name="Kumbhare S.V."/>
            <person name="Shetty S.A."/>
            <person name="Sharma O."/>
            <person name="Dhotre D.P."/>
        </authorList>
    </citation>
    <scope>NUCLEOTIDE SEQUENCE [LARGE SCALE GENOMIC DNA]</scope>
    <source>
        <strain evidence="12 13">HM-7</strain>
    </source>
</reference>
<keyword evidence="4" id="KW-1003">Cell membrane</keyword>
<name>V8G1A3_9BURK</name>
<comment type="similarity">
    <text evidence="2">Belongs to the ABC transporter superfamily.</text>
</comment>
<sequence>MLKAKKITLAYQQKEIFSNLTLDIPSEKITVLIGSNGCGKSTLLKAFARQLLPTHGEILLGQKNIYKSSPKDMAKVLALLSQNQAILEGLTVKQLVRYGRYPYHHLFSKWSHLDEECVQKALHLTGSDVFVDQPLDSLSGGQRQRAWIAMTLAQDTPYIFLDEPTTYLDLPYQLDILELLRKLNKEEKKTIVMVLHDVNLAARFADYMIAIKNHAIAYTGTPQEIMTEEKIYDLFQLKNKVIQDPYHGIPMCIPLSFHENAA</sequence>
<dbReference type="Proteomes" id="UP000018766">
    <property type="component" value="Unassembled WGS sequence"/>
</dbReference>
<dbReference type="PROSITE" id="PS00211">
    <property type="entry name" value="ABC_TRANSPORTER_1"/>
    <property type="match status" value="1"/>
</dbReference>
<dbReference type="AlphaFoldDB" id="V8G1A3"/>
<keyword evidence="5" id="KW-0410">Iron transport</keyword>
<feature type="domain" description="ABC transporter" evidence="11">
    <location>
        <begin position="2"/>
        <end position="238"/>
    </location>
</feature>
<evidence type="ECO:0000259" key="11">
    <source>
        <dbReference type="PROSITE" id="PS50893"/>
    </source>
</evidence>
<comment type="caution">
    <text evidence="12">The sequence shown here is derived from an EMBL/GenBank/DDBJ whole genome shotgun (WGS) entry which is preliminary data.</text>
</comment>
<evidence type="ECO:0000256" key="4">
    <source>
        <dbReference type="ARBA" id="ARBA00022475"/>
    </source>
</evidence>
<comment type="subcellular location">
    <subcellularLocation>
        <location evidence="1">Cell membrane</location>
        <topology evidence="1">Peripheral membrane protein</topology>
    </subcellularLocation>
</comment>
<evidence type="ECO:0000256" key="5">
    <source>
        <dbReference type="ARBA" id="ARBA00022496"/>
    </source>
</evidence>
<dbReference type="InterPro" id="IPR017871">
    <property type="entry name" value="ABC_transporter-like_CS"/>
</dbReference>